<dbReference type="Proteomes" id="UP000015347">
    <property type="component" value="Unassembled WGS sequence"/>
</dbReference>
<gene>
    <name evidence="1" type="ORF">Salmuc_01357</name>
</gene>
<name>S9SES0_9RHOB</name>
<keyword evidence="2" id="KW-1185">Reference proteome</keyword>
<dbReference type="eggNOG" id="ENOG503394K">
    <property type="taxonomic scope" value="Bacteria"/>
</dbReference>
<protein>
    <submittedName>
        <fullName evidence="1">Uncharacterized protein</fullName>
    </submittedName>
</protein>
<dbReference type="AlphaFoldDB" id="S9SES0"/>
<reference evidence="2" key="1">
    <citation type="journal article" date="2014" name="Stand. Genomic Sci.">
        <title>Genome sequence of the exopolysaccharide-producing Salipiger mucosus type strain (DSM 16094(T)), a moderately halophilic member of the Roseobacter clade.</title>
        <authorList>
            <person name="Riedel T."/>
            <person name="Spring S."/>
            <person name="Fiebig A."/>
            <person name="Petersen J."/>
            <person name="Kyrpides N.C."/>
            <person name="Goker M."/>
            <person name="Klenk H.P."/>
        </authorList>
    </citation>
    <scope>NUCLEOTIDE SEQUENCE [LARGE SCALE GENOMIC DNA]</scope>
    <source>
        <strain evidence="2">DSM 16094</strain>
    </source>
</reference>
<accession>S9SES0</accession>
<organism evidence="1 2">
    <name type="scientific">Salipiger mucosus DSM 16094</name>
    <dbReference type="NCBI Taxonomy" id="1123237"/>
    <lineage>
        <taxon>Bacteria</taxon>
        <taxon>Pseudomonadati</taxon>
        <taxon>Pseudomonadota</taxon>
        <taxon>Alphaproteobacteria</taxon>
        <taxon>Rhodobacterales</taxon>
        <taxon>Roseobacteraceae</taxon>
        <taxon>Salipiger</taxon>
    </lineage>
</organism>
<comment type="caution">
    <text evidence="1">The sequence shown here is derived from an EMBL/GenBank/DDBJ whole genome shotgun (WGS) entry which is preliminary data.</text>
</comment>
<dbReference type="EMBL" id="APVH01000012">
    <property type="protein sequence ID" value="EPX84784.1"/>
    <property type="molecule type" value="Genomic_DNA"/>
</dbReference>
<evidence type="ECO:0000313" key="2">
    <source>
        <dbReference type="Proteomes" id="UP000015347"/>
    </source>
</evidence>
<evidence type="ECO:0000313" key="1">
    <source>
        <dbReference type="EMBL" id="EPX84784.1"/>
    </source>
</evidence>
<sequence>MYINRTLCDPEMDRIDHALGRPLDPTQETDRNGFLTSYEGPEAEELRRSPYWTDGRRWLGDSEAFHVTDCGRAALAAYLEKIGDPHRKFVVTFDGHASDVIATGRSQARYRHFQEVSDAIPISFRDFCQRSSVRVADVREGLRDR</sequence>
<proteinExistence type="predicted"/>
<dbReference type="HOGENOM" id="CLU_1775657_0_0_5"/>